<proteinExistence type="predicted"/>
<gene>
    <name evidence="2" type="ORF">METZ01_LOCUS360572</name>
</gene>
<name>A0A382SEW6_9ZZZZ</name>
<sequence length="62" mass="6976">MPKHTVGIIGCGRMGQHYVEIYQTLPDTEVVAIAEHNPERRKAVGERFGVTGLYVDAEEMFQ</sequence>
<dbReference type="EMBL" id="UINC01128151">
    <property type="protein sequence ID" value="SVD07718.1"/>
    <property type="molecule type" value="Genomic_DNA"/>
</dbReference>
<dbReference type="InterPro" id="IPR000683">
    <property type="entry name" value="Gfo/Idh/MocA-like_OxRdtase_N"/>
</dbReference>
<organism evidence="2">
    <name type="scientific">marine metagenome</name>
    <dbReference type="NCBI Taxonomy" id="408172"/>
    <lineage>
        <taxon>unclassified sequences</taxon>
        <taxon>metagenomes</taxon>
        <taxon>ecological metagenomes</taxon>
    </lineage>
</organism>
<accession>A0A382SEW6</accession>
<dbReference type="SUPFAM" id="SSF51735">
    <property type="entry name" value="NAD(P)-binding Rossmann-fold domains"/>
    <property type="match status" value="1"/>
</dbReference>
<dbReference type="InterPro" id="IPR036291">
    <property type="entry name" value="NAD(P)-bd_dom_sf"/>
</dbReference>
<dbReference type="GO" id="GO:0000166">
    <property type="term" value="F:nucleotide binding"/>
    <property type="evidence" value="ECO:0007669"/>
    <property type="project" value="InterPro"/>
</dbReference>
<feature type="domain" description="Gfo/Idh/MocA-like oxidoreductase N-terminal" evidence="1">
    <location>
        <begin position="6"/>
        <end position="61"/>
    </location>
</feature>
<evidence type="ECO:0000313" key="2">
    <source>
        <dbReference type="EMBL" id="SVD07718.1"/>
    </source>
</evidence>
<protein>
    <recommendedName>
        <fullName evidence="1">Gfo/Idh/MocA-like oxidoreductase N-terminal domain-containing protein</fullName>
    </recommendedName>
</protein>
<dbReference type="AlphaFoldDB" id="A0A382SEW6"/>
<dbReference type="Gene3D" id="3.40.50.720">
    <property type="entry name" value="NAD(P)-binding Rossmann-like Domain"/>
    <property type="match status" value="1"/>
</dbReference>
<dbReference type="Pfam" id="PF01408">
    <property type="entry name" value="GFO_IDH_MocA"/>
    <property type="match status" value="1"/>
</dbReference>
<reference evidence="2" key="1">
    <citation type="submission" date="2018-05" db="EMBL/GenBank/DDBJ databases">
        <authorList>
            <person name="Lanie J.A."/>
            <person name="Ng W.-L."/>
            <person name="Kazmierczak K.M."/>
            <person name="Andrzejewski T.M."/>
            <person name="Davidsen T.M."/>
            <person name="Wayne K.J."/>
            <person name="Tettelin H."/>
            <person name="Glass J.I."/>
            <person name="Rusch D."/>
            <person name="Podicherti R."/>
            <person name="Tsui H.-C.T."/>
            <person name="Winkler M.E."/>
        </authorList>
    </citation>
    <scope>NUCLEOTIDE SEQUENCE</scope>
</reference>
<feature type="non-terminal residue" evidence="2">
    <location>
        <position position="62"/>
    </location>
</feature>
<evidence type="ECO:0000259" key="1">
    <source>
        <dbReference type="Pfam" id="PF01408"/>
    </source>
</evidence>